<protein>
    <submittedName>
        <fullName evidence="1">Uncharacterized protein</fullName>
    </submittedName>
</protein>
<dbReference type="EMBL" id="OZ021739">
    <property type="protein sequence ID" value="CAK9323417.1"/>
    <property type="molecule type" value="Genomic_DNA"/>
</dbReference>
<accession>A0ABP0YSC1</accession>
<dbReference type="Proteomes" id="UP001642487">
    <property type="component" value="Chromosome 5"/>
</dbReference>
<name>A0ABP0YSC1_9ROSI</name>
<reference evidence="1 2" key="1">
    <citation type="submission" date="2024-03" db="EMBL/GenBank/DDBJ databases">
        <authorList>
            <person name="Gkanogiannis A."/>
            <person name="Becerra Lopez-Lavalle L."/>
        </authorList>
    </citation>
    <scope>NUCLEOTIDE SEQUENCE [LARGE SCALE GENOMIC DNA]</scope>
</reference>
<keyword evidence="2" id="KW-1185">Reference proteome</keyword>
<gene>
    <name evidence="1" type="ORF">CITCOLO1_LOCUS15599</name>
</gene>
<organism evidence="1 2">
    <name type="scientific">Citrullus colocynthis</name>
    <name type="common">colocynth</name>
    <dbReference type="NCBI Taxonomy" id="252529"/>
    <lineage>
        <taxon>Eukaryota</taxon>
        <taxon>Viridiplantae</taxon>
        <taxon>Streptophyta</taxon>
        <taxon>Embryophyta</taxon>
        <taxon>Tracheophyta</taxon>
        <taxon>Spermatophyta</taxon>
        <taxon>Magnoliopsida</taxon>
        <taxon>eudicotyledons</taxon>
        <taxon>Gunneridae</taxon>
        <taxon>Pentapetalae</taxon>
        <taxon>rosids</taxon>
        <taxon>fabids</taxon>
        <taxon>Cucurbitales</taxon>
        <taxon>Cucurbitaceae</taxon>
        <taxon>Benincaseae</taxon>
        <taxon>Citrullus</taxon>
    </lineage>
</organism>
<evidence type="ECO:0000313" key="1">
    <source>
        <dbReference type="EMBL" id="CAK9323417.1"/>
    </source>
</evidence>
<evidence type="ECO:0000313" key="2">
    <source>
        <dbReference type="Proteomes" id="UP001642487"/>
    </source>
</evidence>
<proteinExistence type="predicted"/>
<sequence>MRSRANIITSSLSRTVVAKGCRTPDKWVGRRCWLEIPQIRGLRRPGVVLVGLGPPEVRDCVAAASGSPLPSPDKSCFREFPVPGEFVEKRRVLQLRGRRQAPKLRRVGAAPNGVVCNSW</sequence>